<evidence type="ECO:0000259" key="4">
    <source>
        <dbReference type="PROSITE" id="PS51730"/>
    </source>
</evidence>
<feature type="non-terminal residue" evidence="5">
    <location>
        <position position="1"/>
    </location>
</feature>
<dbReference type="InterPro" id="IPR038746">
    <property type="entry name" value="Atat"/>
</dbReference>
<evidence type="ECO:0000256" key="1">
    <source>
        <dbReference type="ARBA" id="ARBA00022679"/>
    </source>
</evidence>
<dbReference type="EMBL" id="HAAD01003429">
    <property type="protein sequence ID" value="CDG69661.1"/>
    <property type="molecule type" value="mRNA"/>
</dbReference>
<dbReference type="GO" id="GO:0019799">
    <property type="term" value="F:tubulin N-acetyltransferase activity"/>
    <property type="evidence" value="ECO:0007669"/>
    <property type="project" value="InterPro"/>
</dbReference>
<dbReference type="HAMAP" id="MF_03130">
    <property type="entry name" value="mec17"/>
    <property type="match status" value="1"/>
</dbReference>
<dbReference type="AlphaFoldDB" id="T2MC53"/>
<gene>
    <name evidence="5" type="primary">ATAT1</name>
</gene>
<name>T2MC53_HYDVU</name>
<keyword evidence="1 5" id="KW-0808">Transferase</keyword>
<dbReference type="PANTHER" id="PTHR12327:SF0">
    <property type="entry name" value="ALPHA-TUBULIN N-ACETYLTRANSFERASE 1"/>
    <property type="match status" value="1"/>
</dbReference>
<dbReference type="InterPro" id="IPR007965">
    <property type="entry name" value="GNAT_ATAT"/>
</dbReference>
<dbReference type="Gene3D" id="3.40.630.30">
    <property type="match status" value="1"/>
</dbReference>
<organism evidence="5">
    <name type="scientific">Hydra vulgaris</name>
    <name type="common">Hydra</name>
    <name type="synonym">Hydra attenuata</name>
    <dbReference type="NCBI Taxonomy" id="6087"/>
    <lineage>
        <taxon>Eukaryota</taxon>
        <taxon>Metazoa</taxon>
        <taxon>Cnidaria</taxon>
        <taxon>Hydrozoa</taxon>
        <taxon>Hydroidolina</taxon>
        <taxon>Anthoathecata</taxon>
        <taxon>Aplanulata</taxon>
        <taxon>Hydridae</taxon>
        <taxon>Hydra</taxon>
    </lineage>
</organism>
<evidence type="ECO:0000256" key="2">
    <source>
        <dbReference type="ARBA" id="ARBA00023315"/>
    </source>
</evidence>
<dbReference type="PANTHER" id="PTHR12327">
    <property type="entry name" value="ALPHA-TUBULIN N-ACETYLTRANSFERASE 1"/>
    <property type="match status" value="1"/>
</dbReference>
<dbReference type="PROSITE" id="PS51730">
    <property type="entry name" value="GNAT_ATAT"/>
    <property type="match status" value="1"/>
</dbReference>
<keyword evidence="2" id="KW-0012">Acyltransferase</keyword>
<sequence>DKKFCYKKQIRSEHNMLIISILYVYIFDNLMEFMFDVNLVLPDSITIVSSSDVADLNILHLPNNARQKQKYEHLSTIIDEMGIASAKAQKLKVPITSFLKFKCSNQHLYLMKDCNSVAGLLKVGVKQLFLCDEKETLHECHPLCVLDFYIHETKQRNGNGKKLFQKMLENENVSVHQLAIDRPSQKMLAFLSKHFLLKNPINQINKFVVFKDFFLNLAVAKESENNRRRSAPVLRNQTATCKDMQQQSAASLSFIHDSSSQTKGAQTKKFLYQNSDSVIPKTNTDFYTNKINIHKDIFRPGVFSRHSFGENEAGLRNPKQVRNKSASLETKVMSHGIRDEHSAFLSVTSVDSPEINQVKKNKYVNSDGNYIVSNNNSHQKEYGTSWNVLGVPTKNYAYKSQFR</sequence>
<feature type="domain" description="N-acetyltransferase" evidence="4">
    <location>
        <begin position="31"/>
        <end position="214"/>
    </location>
</feature>
<evidence type="ECO:0000256" key="3">
    <source>
        <dbReference type="SAM" id="Phobius"/>
    </source>
</evidence>
<proteinExistence type="evidence at transcript level"/>
<protein>
    <submittedName>
        <fullName evidence="5">Alpha-tubulin N-acetyltransferase</fullName>
    </submittedName>
</protein>
<keyword evidence="3" id="KW-0812">Transmembrane</keyword>
<dbReference type="Pfam" id="PF05301">
    <property type="entry name" value="Acetyltransf_16"/>
    <property type="match status" value="1"/>
</dbReference>
<evidence type="ECO:0000313" key="5">
    <source>
        <dbReference type="EMBL" id="CDG69661.1"/>
    </source>
</evidence>
<accession>T2MC53</accession>
<keyword evidence="3" id="KW-0472">Membrane</keyword>
<keyword evidence="3" id="KW-1133">Transmembrane helix</keyword>
<reference evidence="5" key="1">
    <citation type="journal article" date="2013" name="Genome Biol. Evol.">
        <title>Punctuated emergences of genetic and phenotypic innovations in eumetazoan, bilaterian, euteleostome, and hominidae ancestors.</title>
        <authorList>
            <person name="Wenger Y."/>
            <person name="Galliot B."/>
        </authorList>
    </citation>
    <scope>NUCLEOTIDE SEQUENCE</scope>
    <source>
        <tissue evidence="5">Whole animals</tissue>
    </source>
</reference>
<feature type="transmembrane region" description="Helical" evidence="3">
    <location>
        <begin position="16"/>
        <end position="35"/>
    </location>
</feature>
<dbReference type="OrthoDB" id="447510at2759"/>
<dbReference type="GO" id="GO:0005874">
    <property type="term" value="C:microtubule"/>
    <property type="evidence" value="ECO:0007669"/>
    <property type="project" value="InterPro"/>
</dbReference>